<sequence>MVLWFITFVINEAISTLVTLSTIIVPRSCSNEYNQIAPIKRNDLIQTIMLYLSRKLFQSKSSLTSSDQEKYKIEECKNLSELGWSMDRSANTERVKSTIPYPGYVDIIASINGSFGNLQ</sequence>
<evidence type="ECO:0000313" key="2">
    <source>
        <dbReference type="EMBL" id="RHZ69220.1"/>
    </source>
</evidence>
<accession>A0A397I8P5</accession>
<feature type="signal peptide" evidence="1">
    <location>
        <begin position="1"/>
        <end position="15"/>
    </location>
</feature>
<feature type="chain" id="PRO_5017431035" evidence="1">
    <location>
        <begin position="16"/>
        <end position="119"/>
    </location>
</feature>
<reference evidence="2 3" key="1">
    <citation type="submission" date="2018-08" db="EMBL/GenBank/DDBJ databases">
        <title>Genome and evolution of the arbuscular mycorrhizal fungus Diversispora epigaea (formerly Glomus versiforme) and its bacterial endosymbionts.</title>
        <authorList>
            <person name="Sun X."/>
            <person name="Fei Z."/>
            <person name="Harrison M."/>
        </authorList>
    </citation>
    <scope>NUCLEOTIDE SEQUENCE [LARGE SCALE GENOMIC DNA]</scope>
    <source>
        <strain evidence="2 3">IT104</strain>
    </source>
</reference>
<protein>
    <submittedName>
        <fullName evidence="2">Uncharacterized protein</fullName>
    </submittedName>
</protein>
<keyword evidence="1" id="KW-0732">Signal</keyword>
<dbReference type="Proteomes" id="UP000266861">
    <property type="component" value="Unassembled WGS sequence"/>
</dbReference>
<evidence type="ECO:0000256" key="1">
    <source>
        <dbReference type="SAM" id="SignalP"/>
    </source>
</evidence>
<name>A0A397I8P5_9GLOM</name>
<evidence type="ECO:0000313" key="3">
    <source>
        <dbReference type="Proteomes" id="UP000266861"/>
    </source>
</evidence>
<keyword evidence="3" id="KW-1185">Reference proteome</keyword>
<dbReference type="AlphaFoldDB" id="A0A397I8P5"/>
<dbReference type="EMBL" id="PQFF01000262">
    <property type="protein sequence ID" value="RHZ69220.1"/>
    <property type="molecule type" value="Genomic_DNA"/>
</dbReference>
<comment type="caution">
    <text evidence="2">The sequence shown here is derived from an EMBL/GenBank/DDBJ whole genome shotgun (WGS) entry which is preliminary data.</text>
</comment>
<gene>
    <name evidence="2" type="ORF">Glove_286g1</name>
</gene>
<proteinExistence type="predicted"/>
<organism evidence="2 3">
    <name type="scientific">Diversispora epigaea</name>
    <dbReference type="NCBI Taxonomy" id="1348612"/>
    <lineage>
        <taxon>Eukaryota</taxon>
        <taxon>Fungi</taxon>
        <taxon>Fungi incertae sedis</taxon>
        <taxon>Mucoromycota</taxon>
        <taxon>Glomeromycotina</taxon>
        <taxon>Glomeromycetes</taxon>
        <taxon>Diversisporales</taxon>
        <taxon>Diversisporaceae</taxon>
        <taxon>Diversispora</taxon>
    </lineage>
</organism>